<dbReference type="Proteomes" id="UP000295765">
    <property type="component" value="Unassembled WGS sequence"/>
</dbReference>
<comment type="caution">
    <text evidence="8">The sequence shown here is derived from an EMBL/GenBank/DDBJ whole genome shotgun (WGS) entry which is preliminary data.</text>
</comment>
<feature type="coiled-coil region" evidence="4">
    <location>
        <begin position="391"/>
        <end position="451"/>
    </location>
</feature>
<evidence type="ECO:0000256" key="6">
    <source>
        <dbReference type="SAM" id="SignalP"/>
    </source>
</evidence>
<reference evidence="8 9" key="1">
    <citation type="submission" date="2019-03" db="EMBL/GenBank/DDBJ databases">
        <title>Genomic Encyclopedia of Type Strains, Phase IV (KMG-IV): sequencing the most valuable type-strain genomes for metagenomic binning, comparative biology and taxonomic classification.</title>
        <authorList>
            <person name="Goeker M."/>
        </authorList>
    </citation>
    <scope>NUCLEOTIDE SEQUENCE [LARGE SCALE GENOMIC DNA]</scope>
    <source>
        <strain evidence="8 9">DSM 25287</strain>
    </source>
</reference>
<evidence type="ECO:0000313" key="8">
    <source>
        <dbReference type="EMBL" id="TCO80254.1"/>
    </source>
</evidence>
<dbReference type="InterPro" id="IPR050469">
    <property type="entry name" value="Diguanylate_Cyclase"/>
</dbReference>
<dbReference type="InterPro" id="IPR011623">
    <property type="entry name" value="7TMR_DISM_rcpt_extracell_dom1"/>
</dbReference>
<comment type="cofactor">
    <cofactor evidence="1">
        <name>Mg(2+)</name>
        <dbReference type="ChEBI" id="CHEBI:18420"/>
    </cofactor>
</comment>
<evidence type="ECO:0000313" key="9">
    <source>
        <dbReference type="Proteomes" id="UP000295765"/>
    </source>
</evidence>
<dbReference type="EC" id="2.7.7.65" evidence="2"/>
<dbReference type="InterPro" id="IPR043128">
    <property type="entry name" value="Rev_trsase/Diguanyl_cyclase"/>
</dbReference>
<keyword evidence="5" id="KW-0472">Membrane</keyword>
<dbReference type="InterPro" id="IPR000160">
    <property type="entry name" value="GGDEF_dom"/>
</dbReference>
<dbReference type="PANTHER" id="PTHR45138:SF9">
    <property type="entry name" value="DIGUANYLATE CYCLASE DGCM-RELATED"/>
    <property type="match status" value="1"/>
</dbReference>
<dbReference type="NCBIfam" id="TIGR00254">
    <property type="entry name" value="GGDEF"/>
    <property type="match status" value="1"/>
</dbReference>
<feature type="transmembrane region" description="Helical" evidence="5">
    <location>
        <begin position="337"/>
        <end position="358"/>
    </location>
</feature>
<feature type="transmembrane region" description="Helical" evidence="5">
    <location>
        <begin position="187"/>
        <end position="212"/>
    </location>
</feature>
<dbReference type="GO" id="GO:0043709">
    <property type="term" value="P:cell adhesion involved in single-species biofilm formation"/>
    <property type="evidence" value="ECO:0007669"/>
    <property type="project" value="TreeGrafter"/>
</dbReference>
<keyword evidence="4" id="KW-0175">Coiled coil</keyword>
<feature type="transmembrane region" description="Helical" evidence="5">
    <location>
        <begin position="284"/>
        <end position="301"/>
    </location>
</feature>
<feature type="signal peptide" evidence="6">
    <location>
        <begin position="1"/>
        <end position="32"/>
    </location>
</feature>
<dbReference type="Gene3D" id="2.60.40.2380">
    <property type="match status" value="1"/>
</dbReference>
<evidence type="ECO:0000256" key="1">
    <source>
        <dbReference type="ARBA" id="ARBA00001946"/>
    </source>
</evidence>
<keyword evidence="9" id="KW-1185">Reference proteome</keyword>
<dbReference type="OrthoDB" id="9803824at2"/>
<feature type="transmembrane region" description="Helical" evidence="5">
    <location>
        <begin position="254"/>
        <end position="272"/>
    </location>
</feature>
<dbReference type="Gene3D" id="3.30.70.270">
    <property type="match status" value="1"/>
</dbReference>
<protein>
    <recommendedName>
        <fullName evidence="2">diguanylate cyclase</fullName>
        <ecNumber evidence="2">2.7.7.65</ecNumber>
    </recommendedName>
</protein>
<evidence type="ECO:0000256" key="4">
    <source>
        <dbReference type="SAM" id="Coils"/>
    </source>
</evidence>
<dbReference type="InterPro" id="IPR029787">
    <property type="entry name" value="Nucleotide_cyclase"/>
</dbReference>
<dbReference type="SMART" id="SM00267">
    <property type="entry name" value="GGDEF"/>
    <property type="match status" value="1"/>
</dbReference>
<evidence type="ECO:0000256" key="2">
    <source>
        <dbReference type="ARBA" id="ARBA00012528"/>
    </source>
</evidence>
<dbReference type="EMBL" id="SLWY01000015">
    <property type="protein sequence ID" value="TCO80254.1"/>
    <property type="molecule type" value="Genomic_DNA"/>
</dbReference>
<dbReference type="InterPro" id="IPR011622">
    <property type="entry name" value="7TMR_DISM_rcpt_extracell_dom2"/>
</dbReference>
<keyword evidence="6" id="KW-0732">Signal</keyword>
<comment type="catalytic activity">
    <reaction evidence="3">
        <text>2 GTP = 3',3'-c-di-GMP + 2 diphosphate</text>
        <dbReference type="Rhea" id="RHEA:24898"/>
        <dbReference type="ChEBI" id="CHEBI:33019"/>
        <dbReference type="ChEBI" id="CHEBI:37565"/>
        <dbReference type="ChEBI" id="CHEBI:58805"/>
        <dbReference type="EC" id="2.7.7.65"/>
    </reaction>
</comment>
<dbReference type="FunFam" id="3.30.70.270:FF:000001">
    <property type="entry name" value="Diguanylate cyclase domain protein"/>
    <property type="match status" value="1"/>
</dbReference>
<evidence type="ECO:0000259" key="7">
    <source>
        <dbReference type="PROSITE" id="PS50887"/>
    </source>
</evidence>
<dbReference type="RefSeq" id="WP_132543786.1">
    <property type="nucleotide sequence ID" value="NZ_SLWY01000015.1"/>
</dbReference>
<evidence type="ECO:0000256" key="3">
    <source>
        <dbReference type="ARBA" id="ARBA00034247"/>
    </source>
</evidence>
<feature type="transmembrane region" description="Helical" evidence="5">
    <location>
        <begin position="307"/>
        <end position="325"/>
    </location>
</feature>
<feature type="transmembrane region" description="Helical" evidence="5">
    <location>
        <begin position="219"/>
        <end position="242"/>
    </location>
</feature>
<proteinExistence type="predicted"/>
<keyword evidence="5" id="KW-0812">Transmembrane</keyword>
<dbReference type="AlphaFoldDB" id="A0A4R2L1E4"/>
<evidence type="ECO:0000256" key="5">
    <source>
        <dbReference type="SAM" id="Phobius"/>
    </source>
</evidence>
<dbReference type="SUPFAM" id="SSF55073">
    <property type="entry name" value="Nucleotide cyclase"/>
    <property type="match status" value="1"/>
</dbReference>
<sequence>MSGGRGSGRSAAALRYWLLCALVLLFALPAAAAERGASGRQVLQGDVLAYLADGSPPYDITEASSPALAGRYVSLAAAATRIAGPFWLRITLPAADGPRLLEVANPFIDRLRLYLPQPGGGFEVRRAGYLYPFEQRELALRHVLFRLDAHAGAPRTVYLYVEGVDLVEVPLVLWQPDALLEATQLDALLIGVFYGVLLATLLYNFAIYLFLGEGGYLSFVLYLLLWGTLQLSLDGLAFQYLWPDSPWLARHAPLLLTGACVAAAAQFSRQFLNLRELLPLLDRLWVLVVAAGLALALWGGYDDDSVARQAATVLGFVVLGLNLPLGWWRWRRGDGPALYFVLGWATFFASAGLSTLAYGGRPLPGSFGEHLVQGGACLEVLLLSLGLAQRITRLKREKRLAEERASRFLEDQARSLAQQVDERTQALREAVERAEAATRELEAKNVQLTRLAAYDGLTDLLNHRSFISRLQVLFADARRYRFPLCVVMVDLDYFKAVNDVHGHPIGDLALKRVAQALASGLRTGDLAARYGGEEFALVLPHCEGADAQAIAERLREAVAAQRFVECPTLRLTASFGIACLLPGSVDADPDRLLGRADAALYQAKRDGRDRVVLAPVPGAGARTA</sequence>
<dbReference type="Pfam" id="PF07695">
    <property type="entry name" value="7TMR-DISM_7TM"/>
    <property type="match status" value="1"/>
</dbReference>
<dbReference type="CDD" id="cd01949">
    <property type="entry name" value="GGDEF"/>
    <property type="match status" value="1"/>
</dbReference>
<dbReference type="Pfam" id="PF07696">
    <property type="entry name" value="7TMR-DISMED2"/>
    <property type="match status" value="1"/>
</dbReference>
<organism evidence="8 9">
    <name type="scientific">Plasticicumulans lactativorans</name>
    <dbReference type="NCBI Taxonomy" id="1133106"/>
    <lineage>
        <taxon>Bacteria</taxon>
        <taxon>Pseudomonadati</taxon>
        <taxon>Pseudomonadota</taxon>
        <taxon>Gammaproteobacteria</taxon>
        <taxon>Candidatus Competibacteraceae</taxon>
        <taxon>Plasticicumulans</taxon>
    </lineage>
</organism>
<dbReference type="GO" id="GO:0005886">
    <property type="term" value="C:plasma membrane"/>
    <property type="evidence" value="ECO:0007669"/>
    <property type="project" value="TreeGrafter"/>
</dbReference>
<accession>A0A4R2L1E4</accession>
<dbReference type="GO" id="GO:0052621">
    <property type="term" value="F:diguanylate cyclase activity"/>
    <property type="evidence" value="ECO:0007669"/>
    <property type="project" value="UniProtKB-EC"/>
</dbReference>
<dbReference type="PANTHER" id="PTHR45138">
    <property type="entry name" value="REGULATORY COMPONENTS OF SENSORY TRANSDUCTION SYSTEM"/>
    <property type="match status" value="1"/>
</dbReference>
<dbReference type="GO" id="GO:1902201">
    <property type="term" value="P:negative regulation of bacterial-type flagellum-dependent cell motility"/>
    <property type="evidence" value="ECO:0007669"/>
    <property type="project" value="TreeGrafter"/>
</dbReference>
<keyword evidence="5" id="KW-1133">Transmembrane helix</keyword>
<name>A0A4R2L1E4_9GAMM</name>
<dbReference type="PROSITE" id="PS50887">
    <property type="entry name" value="GGDEF"/>
    <property type="match status" value="1"/>
</dbReference>
<dbReference type="Pfam" id="PF00990">
    <property type="entry name" value="GGDEF"/>
    <property type="match status" value="1"/>
</dbReference>
<gene>
    <name evidence="8" type="ORF">EV699_11530</name>
</gene>
<feature type="domain" description="GGDEF" evidence="7">
    <location>
        <begin position="482"/>
        <end position="616"/>
    </location>
</feature>
<feature type="chain" id="PRO_5020493430" description="diguanylate cyclase" evidence="6">
    <location>
        <begin position="33"/>
        <end position="624"/>
    </location>
</feature>